<keyword evidence="6" id="KW-0067">ATP-binding</keyword>
<dbReference type="Pfam" id="PF00271">
    <property type="entry name" value="Helicase_C"/>
    <property type="match status" value="1"/>
</dbReference>
<dbReference type="PROSITE" id="PS51192">
    <property type="entry name" value="HELICASE_ATP_BIND_1"/>
    <property type="match status" value="1"/>
</dbReference>
<dbReference type="FunFam" id="3.40.50.300:FF:000594">
    <property type="entry name" value="Pre-mRNA-splicing factor ATP-dependent RNA helicase"/>
    <property type="match status" value="1"/>
</dbReference>
<dbReference type="InterPro" id="IPR011545">
    <property type="entry name" value="DEAD/DEAH_box_helicase_dom"/>
</dbReference>
<dbReference type="InterPro" id="IPR002464">
    <property type="entry name" value="DNA/RNA_helicase_DEAH_CS"/>
</dbReference>
<feature type="coiled-coil region" evidence="9">
    <location>
        <begin position="342"/>
        <end position="369"/>
    </location>
</feature>
<evidence type="ECO:0000256" key="2">
    <source>
        <dbReference type="ARBA" id="ARBA00022664"/>
    </source>
</evidence>
<dbReference type="GO" id="GO:0003724">
    <property type="term" value="F:RNA helicase activity"/>
    <property type="evidence" value="ECO:0007669"/>
    <property type="project" value="UniProtKB-EC"/>
</dbReference>
<evidence type="ECO:0000256" key="1">
    <source>
        <dbReference type="ARBA" id="ARBA00012552"/>
    </source>
</evidence>
<dbReference type="GO" id="GO:0071013">
    <property type="term" value="C:catalytic step 2 spliceosome"/>
    <property type="evidence" value="ECO:0007669"/>
    <property type="project" value="TreeGrafter"/>
</dbReference>
<keyword evidence="3" id="KW-0547">Nucleotide-binding</keyword>
<evidence type="ECO:0000256" key="5">
    <source>
        <dbReference type="ARBA" id="ARBA00022806"/>
    </source>
</evidence>
<dbReference type="EC" id="3.6.4.13" evidence="1"/>
<dbReference type="SMART" id="SM00487">
    <property type="entry name" value="DEXDc"/>
    <property type="match status" value="1"/>
</dbReference>
<dbReference type="EMBL" id="CABFNO020001563">
    <property type="protein sequence ID" value="CAH0003005.1"/>
    <property type="molecule type" value="Genomic_DNA"/>
</dbReference>
<organism evidence="13 14">
    <name type="scientific">Clonostachys byssicola</name>
    <dbReference type="NCBI Taxonomy" id="160290"/>
    <lineage>
        <taxon>Eukaryota</taxon>
        <taxon>Fungi</taxon>
        <taxon>Dikarya</taxon>
        <taxon>Ascomycota</taxon>
        <taxon>Pezizomycotina</taxon>
        <taxon>Sordariomycetes</taxon>
        <taxon>Hypocreomycetidae</taxon>
        <taxon>Hypocreales</taxon>
        <taxon>Bionectriaceae</taxon>
        <taxon>Clonostachys</taxon>
    </lineage>
</organism>
<feature type="compositionally biased region" description="Acidic residues" evidence="10">
    <location>
        <begin position="85"/>
        <end position="104"/>
    </location>
</feature>
<evidence type="ECO:0000259" key="12">
    <source>
        <dbReference type="PROSITE" id="PS51194"/>
    </source>
</evidence>
<dbReference type="PANTHER" id="PTHR18934">
    <property type="entry name" value="ATP-DEPENDENT RNA HELICASE"/>
    <property type="match status" value="1"/>
</dbReference>
<comment type="caution">
    <text evidence="13">The sequence shown here is derived from an EMBL/GenBank/DDBJ whole genome shotgun (WGS) entry which is preliminary data.</text>
</comment>
<evidence type="ECO:0000313" key="14">
    <source>
        <dbReference type="Proteomes" id="UP000754883"/>
    </source>
</evidence>
<keyword evidence="9" id="KW-0175">Coiled coil</keyword>
<dbReference type="InterPro" id="IPR027417">
    <property type="entry name" value="P-loop_NTPase"/>
</dbReference>
<dbReference type="PROSITE" id="PS51194">
    <property type="entry name" value="HELICASE_CTER"/>
    <property type="match status" value="1"/>
</dbReference>
<dbReference type="InterPro" id="IPR014001">
    <property type="entry name" value="Helicase_ATP-bd"/>
</dbReference>
<proteinExistence type="predicted"/>
<feature type="compositionally biased region" description="Basic and acidic residues" evidence="10">
    <location>
        <begin position="74"/>
        <end position="84"/>
    </location>
</feature>
<dbReference type="Pfam" id="PF21010">
    <property type="entry name" value="HA2_C"/>
    <property type="match status" value="1"/>
</dbReference>
<dbReference type="InterPro" id="IPR048333">
    <property type="entry name" value="HA2_WH"/>
</dbReference>
<dbReference type="Proteomes" id="UP000754883">
    <property type="component" value="Unassembled WGS sequence"/>
</dbReference>
<dbReference type="Pfam" id="PF00270">
    <property type="entry name" value="DEAD"/>
    <property type="match status" value="1"/>
</dbReference>
<evidence type="ECO:0000259" key="11">
    <source>
        <dbReference type="PROSITE" id="PS51192"/>
    </source>
</evidence>
<feature type="compositionally biased region" description="Basic and acidic residues" evidence="10">
    <location>
        <begin position="31"/>
        <end position="40"/>
    </location>
</feature>
<dbReference type="OrthoDB" id="10253254at2759"/>
<evidence type="ECO:0000256" key="3">
    <source>
        <dbReference type="ARBA" id="ARBA00022741"/>
    </source>
</evidence>
<dbReference type="GO" id="GO:0008380">
    <property type="term" value="P:RNA splicing"/>
    <property type="evidence" value="ECO:0007669"/>
    <property type="project" value="UniProtKB-KW"/>
</dbReference>
<dbReference type="FunFam" id="3.40.50.300:FF:000007">
    <property type="entry name" value="Pre-mRNA-splicing factor ATP-dependent RNA helicase"/>
    <property type="match status" value="1"/>
</dbReference>
<dbReference type="PANTHER" id="PTHR18934:SF83">
    <property type="entry name" value="PRE-MRNA-SPLICING FACTOR ATP-DEPENDENT RNA HELICASE DHX16"/>
    <property type="match status" value="1"/>
</dbReference>
<reference evidence="13 14" key="2">
    <citation type="submission" date="2021-10" db="EMBL/GenBank/DDBJ databases">
        <authorList>
            <person name="Piombo E."/>
        </authorList>
    </citation>
    <scope>NUCLEOTIDE SEQUENCE [LARGE SCALE GENOMIC DNA]</scope>
</reference>
<dbReference type="GO" id="GO:0005524">
    <property type="term" value="F:ATP binding"/>
    <property type="evidence" value="ECO:0007669"/>
    <property type="project" value="UniProtKB-KW"/>
</dbReference>
<sequence length="1014" mass="115802">MSSKKYAFLPMDDEEVGPQKVSKEKKHRSSRNRDRDDKTASRSSRSHRQRSRSRSTSRHRSSHHTSSRSKHYRRRDDGRDAEDRWADEETPSDEPDEEDDEPEFQESASKRVKLSHDADKEDEELSDGAKEELQRKKDIEERDAFANRLKNKDDGRSKKDHRDGEASARRKLADDAAARNAALPDLRERSRQEYLKKREMERLALLRKQVAEETQELRSGVRLSDKERAEFAKNREILRLAEERLKIDDHRDGYYMPEDYITEKGKMDQKKKEEALYKRYVDKDEFGQEKFVTEHEEWEKEQTAKAKAQIQRSERENEDYDYVMDDAQYIQWSLDSRMAGEGKQLTKEQRFLEAQIDAAEKKALSIQETRKTLPIYKYRDEFLAALETHQILVIVGETGSGKTTQLPQYLHEAGYTKNGMKVGCTQPRRVAAMSVAARVADEVGVKVGNEVGYSIRFEDCTSEKTILKYMTDGMLLREFMTEPDLAGYSALMIDEAHERTVHTDILLALIKDLSRERPDLKLLISSATMNAEKFSTYFDDAPIFNIPGRRYPVDIYYTPAPEANYLAAAITTTFQIHTTQDKGDILIFLTGQDEIEAAELEIAETAKKLGTRIKELIICPIYANLPSDLQAKIFEPTPENARKVVLATNIAETSLTIDGIVYVIDPGYVKENVYNPATGMSNLVVVPCSRASAGQRSGRAGRVGPGKCFRLYTKFAYMNEMDESTTPEIQRTNLNGVVLQLKSLGINDLLDFDFMDPPPTEALIGALNQLFALQGLNHKGELTKLGRQMAEFPTDPMLAKAVLAADKEGCVEEVLSIVSMLSEASALFFRPKDKKIHADSARNRFTVKDGGDHITLLNIWNQWVDSDFSPVWSRENFLQQRSLTRARDVRDQLAKLCERVEVSPSTCGASNLPPIKRAITAGFFPNAARLQKSGDSYRTVKNNTTVWIHPSSVLMSIDPPEKMVVYFELVQTTKEYMRSVMPIEAKWLSELAPHFHKKKDVEEMEQKKMPKQRS</sequence>
<protein>
    <recommendedName>
        <fullName evidence="1">RNA helicase</fullName>
        <ecNumber evidence="1">3.6.4.13</ecNumber>
    </recommendedName>
</protein>
<evidence type="ECO:0000256" key="10">
    <source>
        <dbReference type="SAM" id="MobiDB-lite"/>
    </source>
</evidence>
<dbReference type="GO" id="GO:0003723">
    <property type="term" value="F:RNA binding"/>
    <property type="evidence" value="ECO:0007669"/>
    <property type="project" value="TreeGrafter"/>
</dbReference>
<dbReference type="InterPro" id="IPR007502">
    <property type="entry name" value="Helicase-assoc_dom"/>
</dbReference>
<name>A0A9N9UYS3_9HYPO</name>
<dbReference type="InterPro" id="IPR011709">
    <property type="entry name" value="DEAD-box_helicase_OB_fold"/>
</dbReference>
<dbReference type="SMART" id="SM00847">
    <property type="entry name" value="HA2"/>
    <property type="match status" value="1"/>
</dbReference>
<evidence type="ECO:0000256" key="6">
    <source>
        <dbReference type="ARBA" id="ARBA00022840"/>
    </source>
</evidence>
<dbReference type="Gene3D" id="1.20.120.1080">
    <property type="match status" value="1"/>
</dbReference>
<reference evidence="14" key="1">
    <citation type="submission" date="2019-06" db="EMBL/GenBank/DDBJ databases">
        <authorList>
            <person name="Broberg M."/>
        </authorList>
    </citation>
    <scope>NUCLEOTIDE SEQUENCE [LARGE SCALE GENOMIC DNA]</scope>
</reference>
<dbReference type="AlphaFoldDB" id="A0A9N9UYS3"/>
<feature type="compositionally biased region" description="Basic residues" evidence="10">
    <location>
        <begin position="44"/>
        <end position="73"/>
    </location>
</feature>
<evidence type="ECO:0000256" key="9">
    <source>
        <dbReference type="SAM" id="Coils"/>
    </source>
</evidence>
<dbReference type="InterPro" id="IPR001650">
    <property type="entry name" value="Helicase_C-like"/>
</dbReference>
<dbReference type="GO" id="GO:0006397">
    <property type="term" value="P:mRNA processing"/>
    <property type="evidence" value="ECO:0007669"/>
    <property type="project" value="UniProtKB-KW"/>
</dbReference>
<evidence type="ECO:0000256" key="7">
    <source>
        <dbReference type="ARBA" id="ARBA00023187"/>
    </source>
</evidence>
<dbReference type="Pfam" id="PF04408">
    <property type="entry name" value="WHD_HA2"/>
    <property type="match status" value="1"/>
</dbReference>
<keyword evidence="2" id="KW-0507">mRNA processing</keyword>
<comment type="catalytic activity">
    <reaction evidence="8">
        <text>ATP + H2O = ADP + phosphate + H(+)</text>
        <dbReference type="Rhea" id="RHEA:13065"/>
        <dbReference type="ChEBI" id="CHEBI:15377"/>
        <dbReference type="ChEBI" id="CHEBI:15378"/>
        <dbReference type="ChEBI" id="CHEBI:30616"/>
        <dbReference type="ChEBI" id="CHEBI:43474"/>
        <dbReference type="ChEBI" id="CHEBI:456216"/>
        <dbReference type="EC" id="3.6.4.13"/>
    </reaction>
</comment>
<feature type="domain" description="Helicase ATP-binding" evidence="11">
    <location>
        <begin position="383"/>
        <end position="547"/>
    </location>
</feature>
<keyword evidence="5" id="KW-0347">Helicase</keyword>
<evidence type="ECO:0000313" key="13">
    <source>
        <dbReference type="EMBL" id="CAH0003005.1"/>
    </source>
</evidence>
<dbReference type="SMART" id="SM00490">
    <property type="entry name" value="HELICc"/>
    <property type="match status" value="1"/>
</dbReference>
<dbReference type="SUPFAM" id="SSF52540">
    <property type="entry name" value="P-loop containing nucleoside triphosphate hydrolases"/>
    <property type="match status" value="1"/>
</dbReference>
<feature type="domain" description="Helicase C-terminal" evidence="12">
    <location>
        <begin position="572"/>
        <end position="745"/>
    </location>
</feature>
<feature type="region of interest" description="Disordered" evidence="10">
    <location>
        <begin position="1"/>
        <end position="194"/>
    </location>
</feature>
<feature type="compositionally biased region" description="Basic and acidic residues" evidence="10">
    <location>
        <begin position="127"/>
        <end position="177"/>
    </location>
</feature>
<keyword evidence="4" id="KW-0378">Hydrolase</keyword>
<keyword evidence="14" id="KW-1185">Reference proteome</keyword>
<gene>
    <name evidence="13" type="ORF">CBYS24578_00011375</name>
</gene>
<dbReference type="GO" id="GO:0005684">
    <property type="term" value="C:U2-type spliceosomal complex"/>
    <property type="evidence" value="ECO:0007669"/>
    <property type="project" value="UniProtKB-ARBA"/>
</dbReference>
<accession>A0A9N9UYS3</accession>
<keyword evidence="7" id="KW-0508">mRNA splicing</keyword>
<dbReference type="Pfam" id="PF07717">
    <property type="entry name" value="OB_NTP_bind"/>
    <property type="match status" value="1"/>
</dbReference>
<dbReference type="GO" id="GO:0016787">
    <property type="term" value="F:hydrolase activity"/>
    <property type="evidence" value="ECO:0007669"/>
    <property type="project" value="UniProtKB-KW"/>
</dbReference>
<evidence type="ECO:0000256" key="8">
    <source>
        <dbReference type="ARBA" id="ARBA00047984"/>
    </source>
</evidence>
<evidence type="ECO:0000256" key="4">
    <source>
        <dbReference type="ARBA" id="ARBA00022801"/>
    </source>
</evidence>
<dbReference type="Gene3D" id="3.40.50.300">
    <property type="entry name" value="P-loop containing nucleotide triphosphate hydrolases"/>
    <property type="match status" value="2"/>
</dbReference>
<dbReference type="CDD" id="cd18791">
    <property type="entry name" value="SF2_C_RHA"/>
    <property type="match status" value="1"/>
</dbReference>
<feature type="compositionally biased region" description="Basic and acidic residues" evidence="10">
    <location>
        <begin position="185"/>
        <end position="194"/>
    </location>
</feature>
<dbReference type="PROSITE" id="PS00690">
    <property type="entry name" value="DEAH_ATP_HELICASE"/>
    <property type="match status" value="1"/>
</dbReference>
<dbReference type="FunFam" id="1.20.120.1080:FF:000001">
    <property type="entry name" value="Pre-mRNA-splicing factor ATP-dependent RNA helicase"/>
    <property type="match status" value="1"/>
</dbReference>